<name>A0ABY2YS97_9LACO</name>
<proteinExistence type="predicted"/>
<dbReference type="RefSeq" id="WP_105987881.1">
    <property type="nucleotide sequence ID" value="NZ_POST01000003.1"/>
</dbReference>
<feature type="transmembrane region" description="Helical" evidence="1">
    <location>
        <begin position="16"/>
        <end position="37"/>
    </location>
</feature>
<keyword evidence="1" id="KW-1133">Transmembrane helix</keyword>
<evidence type="ECO:0000256" key="1">
    <source>
        <dbReference type="SAM" id="Phobius"/>
    </source>
</evidence>
<dbReference type="Proteomes" id="UP000767392">
    <property type="component" value="Unassembled WGS sequence"/>
</dbReference>
<feature type="transmembrane region" description="Helical" evidence="1">
    <location>
        <begin position="49"/>
        <end position="69"/>
    </location>
</feature>
<reference evidence="2 3" key="1">
    <citation type="submission" date="2018-08" db="EMBL/GenBank/DDBJ databases">
        <title>Comparative genomics of wild bee and flower associated Lactobacillus reveals potential adaptation to the bee host.</title>
        <authorList>
            <person name="Vuong H.Q."/>
            <person name="Mcfrederick Q.S."/>
        </authorList>
    </citation>
    <scope>NUCLEOTIDE SEQUENCE [LARGE SCALE GENOMIC DNA]</scope>
    <source>
        <strain evidence="2 3">HV_04</strain>
    </source>
</reference>
<keyword evidence="1" id="KW-0812">Transmembrane</keyword>
<sequence length="245" mass="28115">MILKIQLKKVFRNKRFLFFTIIMPSLWYSLMIYAATHSNQNGSPSFNKYIIFIIACLIGVVGNSIITFAGRISDSKRFYNLQNSITEYSIWNFLVDYLLTQLILNFIITLIILIIGITSKQINLNSQVLLLIILTTFTGIYLSIIGFFIGMTLDRKIITTGSFPLTLVVGCLFVPFKQTLSGTLVNIIDIIQRIFPLHYVMDISNEIINKQSIVQSLSMFIITFIITLIPFLLIIWFKFIKKEVA</sequence>
<protein>
    <recommendedName>
        <fullName evidence="4">ABC-2 type transporter domain-containing protein</fullName>
    </recommendedName>
</protein>
<gene>
    <name evidence="2" type="ORF">DY048_04200</name>
</gene>
<evidence type="ECO:0000313" key="2">
    <source>
        <dbReference type="EMBL" id="TPR14153.1"/>
    </source>
</evidence>
<comment type="caution">
    <text evidence="2">The sequence shown here is derived from an EMBL/GenBank/DDBJ whole genome shotgun (WGS) entry which is preliminary data.</text>
</comment>
<feature type="transmembrane region" description="Helical" evidence="1">
    <location>
        <begin position="217"/>
        <end position="237"/>
    </location>
</feature>
<keyword evidence="3" id="KW-1185">Reference proteome</keyword>
<feature type="transmembrane region" description="Helical" evidence="1">
    <location>
        <begin position="90"/>
        <end position="117"/>
    </location>
</feature>
<feature type="transmembrane region" description="Helical" evidence="1">
    <location>
        <begin position="157"/>
        <end position="176"/>
    </location>
</feature>
<feature type="transmembrane region" description="Helical" evidence="1">
    <location>
        <begin position="129"/>
        <end position="150"/>
    </location>
</feature>
<evidence type="ECO:0008006" key="4">
    <source>
        <dbReference type="Google" id="ProtNLM"/>
    </source>
</evidence>
<keyword evidence="1" id="KW-0472">Membrane</keyword>
<accession>A0ABY2YS97</accession>
<organism evidence="2 3">
    <name type="scientific">Apilactobacillus timberlakei</name>
    <dbReference type="NCBI Taxonomy" id="2008380"/>
    <lineage>
        <taxon>Bacteria</taxon>
        <taxon>Bacillati</taxon>
        <taxon>Bacillota</taxon>
        <taxon>Bacilli</taxon>
        <taxon>Lactobacillales</taxon>
        <taxon>Lactobacillaceae</taxon>
        <taxon>Apilactobacillus</taxon>
    </lineage>
</organism>
<evidence type="ECO:0000313" key="3">
    <source>
        <dbReference type="Proteomes" id="UP000767392"/>
    </source>
</evidence>
<dbReference type="EMBL" id="QUAM01000003">
    <property type="protein sequence ID" value="TPR14153.1"/>
    <property type="molecule type" value="Genomic_DNA"/>
</dbReference>